<accession>C0EG91</accession>
<name>C0EG91_9FIRM</name>
<dbReference type="Proteomes" id="UP000003340">
    <property type="component" value="Unassembled WGS sequence"/>
</dbReference>
<dbReference type="InterPro" id="IPR003583">
    <property type="entry name" value="Hlx-hairpin-Hlx_DNA-bd_motif"/>
</dbReference>
<dbReference type="GO" id="GO:0009379">
    <property type="term" value="C:Holliday junction helicase complex"/>
    <property type="evidence" value="ECO:0007669"/>
    <property type="project" value="InterPro"/>
</dbReference>
<dbReference type="AlphaFoldDB" id="C0EG91"/>
<keyword evidence="7" id="KW-0067">ATP-binding</keyword>
<dbReference type="GO" id="GO:0006310">
    <property type="term" value="P:DNA recombination"/>
    <property type="evidence" value="ECO:0007669"/>
    <property type="project" value="UniProtKB-KW"/>
</dbReference>
<dbReference type="STRING" id="537013.CLOSTMETH_02884"/>
<keyword evidence="7" id="KW-0547">Nucleotide-binding</keyword>
<dbReference type="GO" id="GO:0003677">
    <property type="term" value="F:DNA binding"/>
    <property type="evidence" value="ECO:0007669"/>
    <property type="project" value="UniProtKB-KW"/>
</dbReference>
<dbReference type="Gene3D" id="1.10.8.10">
    <property type="entry name" value="DNA helicase RuvA subunit, C-terminal domain"/>
    <property type="match status" value="1"/>
</dbReference>
<dbReference type="InterPro" id="IPR011114">
    <property type="entry name" value="RuvA_C"/>
</dbReference>
<dbReference type="Gene3D" id="1.10.150.20">
    <property type="entry name" value="5' to 3' exonuclease, C-terminal subdomain"/>
    <property type="match status" value="1"/>
</dbReference>
<dbReference type="NCBIfam" id="TIGR00084">
    <property type="entry name" value="ruvA"/>
    <property type="match status" value="1"/>
</dbReference>
<dbReference type="GO" id="GO:0016787">
    <property type="term" value="F:hydrolase activity"/>
    <property type="evidence" value="ECO:0007669"/>
    <property type="project" value="UniProtKB-KW"/>
</dbReference>
<evidence type="ECO:0000259" key="6">
    <source>
        <dbReference type="SMART" id="SM00278"/>
    </source>
</evidence>
<dbReference type="InterPro" id="IPR012340">
    <property type="entry name" value="NA-bd_OB-fold"/>
</dbReference>
<dbReference type="HAMAP" id="MF_00031">
    <property type="entry name" value="DNA_HJ_migration_RuvA"/>
    <property type="match status" value="1"/>
</dbReference>
<dbReference type="SUPFAM" id="SSF46929">
    <property type="entry name" value="DNA helicase RuvA subunit, C-terminal domain"/>
    <property type="match status" value="1"/>
</dbReference>
<protein>
    <submittedName>
        <fullName evidence="7">Holliday junction DNA helicase RuvA</fullName>
        <ecNumber evidence="7">3.6.1.-</ecNumber>
    </submittedName>
</protein>
<keyword evidence="8" id="KW-1185">Reference proteome</keyword>
<feature type="domain" description="Helix-hairpin-helix DNA-binding motif class 1" evidence="6">
    <location>
        <begin position="111"/>
        <end position="130"/>
    </location>
</feature>
<dbReference type="GO" id="GO:0005524">
    <property type="term" value="F:ATP binding"/>
    <property type="evidence" value="ECO:0007669"/>
    <property type="project" value="InterPro"/>
</dbReference>
<keyword evidence="4" id="KW-0233">DNA recombination</keyword>
<dbReference type="HOGENOM" id="CLU_087936_3_0_9"/>
<evidence type="ECO:0000256" key="2">
    <source>
        <dbReference type="ARBA" id="ARBA00022763"/>
    </source>
</evidence>
<dbReference type="Gene3D" id="2.40.50.140">
    <property type="entry name" value="Nucleic acid-binding proteins"/>
    <property type="match status" value="1"/>
</dbReference>
<gene>
    <name evidence="7" type="primary">ruvA</name>
    <name evidence="7" type="ORF">CLOSTMETH_02884</name>
</gene>
<dbReference type="GO" id="GO:0006281">
    <property type="term" value="P:DNA repair"/>
    <property type="evidence" value="ECO:0007669"/>
    <property type="project" value="UniProtKB-KW"/>
</dbReference>
<evidence type="ECO:0000313" key="8">
    <source>
        <dbReference type="Proteomes" id="UP000003340"/>
    </source>
</evidence>
<dbReference type="InterPro" id="IPR010994">
    <property type="entry name" value="RuvA_2-like"/>
</dbReference>
<evidence type="ECO:0000313" key="7">
    <source>
        <dbReference type="EMBL" id="EEG29486.1"/>
    </source>
</evidence>
<keyword evidence="7" id="KW-0378">Hydrolase</keyword>
<dbReference type="EMBL" id="ACEC01000098">
    <property type="protein sequence ID" value="EEG29486.1"/>
    <property type="molecule type" value="Genomic_DNA"/>
</dbReference>
<keyword evidence="5" id="KW-0234">DNA repair</keyword>
<sequence>MIYSIQGELELLTPADNHFLAVIDCGGIGYEIRTTMTTASQLKQGGKAKLYTYLNVREDAVELFGFFDTEERNCFKMLISVSGVGPKAALSILSNVTPSQFALCVASGDSKSLTRAKGIGAKIAQRIVLELKDKISNEQLAGGVTDSGSVALPSGSGNTAEAVSALVVLGYNKTDAVQALSSYPADTPVEELIKAGLKALAS</sequence>
<dbReference type="SUPFAM" id="SSF50249">
    <property type="entry name" value="Nucleic acid-binding proteins"/>
    <property type="match status" value="1"/>
</dbReference>
<keyword evidence="2" id="KW-0227">DNA damage</keyword>
<dbReference type="CDD" id="cd14332">
    <property type="entry name" value="UBA_RuvA_C"/>
    <property type="match status" value="1"/>
</dbReference>
<dbReference type="eggNOG" id="COG0632">
    <property type="taxonomic scope" value="Bacteria"/>
</dbReference>
<reference evidence="7 8" key="1">
    <citation type="submission" date="2009-01" db="EMBL/GenBank/DDBJ databases">
        <authorList>
            <person name="Fulton L."/>
            <person name="Clifton S."/>
            <person name="Fulton B."/>
            <person name="Xu J."/>
            <person name="Minx P."/>
            <person name="Pepin K.H."/>
            <person name="Johnson M."/>
            <person name="Bhonagiri V."/>
            <person name="Nash W.E."/>
            <person name="Mardis E.R."/>
            <person name="Wilson R.K."/>
        </authorList>
    </citation>
    <scope>NUCLEOTIDE SEQUENCE [LARGE SCALE GENOMIC DNA]</scope>
    <source>
        <strain evidence="7 8">DSM 5476</strain>
    </source>
</reference>
<dbReference type="InterPro" id="IPR013849">
    <property type="entry name" value="DNA_helicase_Holl-junc_RuvA_I"/>
</dbReference>
<dbReference type="Pfam" id="PF14520">
    <property type="entry name" value="HHH_5"/>
    <property type="match status" value="1"/>
</dbReference>
<evidence type="ECO:0000256" key="3">
    <source>
        <dbReference type="ARBA" id="ARBA00023125"/>
    </source>
</evidence>
<comment type="caution">
    <text evidence="7">The sequence shown here is derived from an EMBL/GenBank/DDBJ whole genome shotgun (WGS) entry which is preliminary data.</text>
</comment>
<dbReference type="GO" id="GO:0009378">
    <property type="term" value="F:four-way junction helicase activity"/>
    <property type="evidence" value="ECO:0007669"/>
    <property type="project" value="InterPro"/>
</dbReference>
<proteinExistence type="inferred from homology"/>
<evidence type="ECO:0000256" key="1">
    <source>
        <dbReference type="ARBA" id="ARBA00022490"/>
    </source>
</evidence>
<feature type="domain" description="Helix-hairpin-helix DNA-binding motif class 1" evidence="6">
    <location>
        <begin position="76"/>
        <end position="95"/>
    </location>
</feature>
<dbReference type="InterPro" id="IPR000085">
    <property type="entry name" value="RuvA"/>
</dbReference>
<organism evidence="7 8">
    <name type="scientific">[Clostridium] methylpentosum DSM 5476</name>
    <dbReference type="NCBI Taxonomy" id="537013"/>
    <lineage>
        <taxon>Bacteria</taxon>
        <taxon>Bacillati</taxon>
        <taxon>Bacillota</taxon>
        <taxon>Clostridia</taxon>
        <taxon>Eubacteriales</taxon>
        <taxon>Oscillospiraceae</taxon>
        <taxon>Oscillospiraceae incertae sedis</taxon>
    </lineage>
</organism>
<dbReference type="SMART" id="SM00278">
    <property type="entry name" value="HhH1"/>
    <property type="match status" value="2"/>
</dbReference>
<keyword evidence="1" id="KW-0963">Cytoplasm</keyword>
<keyword evidence="7" id="KW-0347">Helicase</keyword>
<dbReference type="Pfam" id="PF01330">
    <property type="entry name" value="RuvA_N"/>
    <property type="match status" value="1"/>
</dbReference>
<dbReference type="EC" id="3.6.1.-" evidence="7"/>
<feature type="non-terminal residue" evidence="7">
    <location>
        <position position="202"/>
    </location>
</feature>
<evidence type="ECO:0000256" key="5">
    <source>
        <dbReference type="ARBA" id="ARBA00023204"/>
    </source>
</evidence>
<dbReference type="Pfam" id="PF07499">
    <property type="entry name" value="RuvA_C"/>
    <property type="match status" value="1"/>
</dbReference>
<evidence type="ECO:0000256" key="4">
    <source>
        <dbReference type="ARBA" id="ARBA00023172"/>
    </source>
</evidence>
<dbReference type="SUPFAM" id="SSF47781">
    <property type="entry name" value="RuvA domain 2-like"/>
    <property type="match status" value="1"/>
</dbReference>
<dbReference type="InterPro" id="IPR036267">
    <property type="entry name" value="RuvA_C_sf"/>
</dbReference>
<keyword evidence="3" id="KW-0238">DNA-binding</keyword>
<reference evidence="7 8" key="2">
    <citation type="submission" date="2009-02" db="EMBL/GenBank/DDBJ databases">
        <title>Draft genome sequence of Clostridium methylpentosum (DSM 5476).</title>
        <authorList>
            <person name="Sudarsanam P."/>
            <person name="Ley R."/>
            <person name="Guruge J."/>
            <person name="Turnbaugh P.J."/>
            <person name="Mahowald M."/>
            <person name="Liep D."/>
            <person name="Gordon J."/>
        </authorList>
    </citation>
    <scope>NUCLEOTIDE SEQUENCE [LARGE SCALE GENOMIC DNA]</scope>
    <source>
        <strain evidence="7 8">DSM 5476</strain>
    </source>
</reference>